<dbReference type="EMBL" id="VNHO01000022">
    <property type="protein sequence ID" value="TYP51580.1"/>
    <property type="molecule type" value="Genomic_DNA"/>
</dbReference>
<gene>
    <name evidence="3" type="primary">mtnA</name>
    <name evidence="4" type="ORF">LZ11_01870</name>
</gene>
<dbReference type="RefSeq" id="WP_148867586.1">
    <property type="nucleotide sequence ID" value="NZ_VNHO01000022.1"/>
</dbReference>
<comment type="pathway">
    <text evidence="3">Amino-acid biosynthesis; L-methionine biosynthesis via salvage pathway; L-methionine from S-methyl-5-thio-alpha-D-ribose 1-phosphate: step 1/6.</text>
</comment>
<dbReference type="Proteomes" id="UP000322294">
    <property type="component" value="Unassembled WGS sequence"/>
</dbReference>
<dbReference type="GO" id="GO:0046523">
    <property type="term" value="F:S-methyl-5-thioribose-1-phosphate isomerase activity"/>
    <property type="evidence" value="ECO:0007669"/>
    <property type="project" value="UniProtKB-UniRule"/>
</dbReference>
<dbReference type="PANTHER" id="PTHR43475:SF1">
    <property type="entry name" value="METHYLTHIORIBOSE-1-PHOSPHATE ISOMERASE"/>
    <property type="match status" value="1"/>
</dbReference>
<dbReference type="HAMAP" id="MF_01678">
    <property type="entry name" value="Salvage_MtnA"/>
    <property type="match status" value="1"/>
</dbReference>
<keyword evidence="3" id="KW-0028">Amino-acid biosynthesis</keyword>
<dbReference type="InterPro" id="IPR000649">
    <property type="entry name" value="IF-2B-related"/>
</dbReference>
<feature type="binding site" evidence="3">
    <location>
        <begin position="250"/>
        <end position="251"/>
    </location>
    <ligand>
        <name>substrate</name>
    </ligand>
</feature>
<dbReference type="OrthoDB" id="9803436at2"/>
<evidence type="ECO:0000256" key="1">
    <source>
        <dbReference type="ARBA" id="ARBA00023235"/>
    </source>
</evidence>
<name>A0A5S5AK80_9FIRM</name>
<evidence type="ECO:0000313" key="5">
    <source>
        <dbReference type="Proteomes" id="UP000322294"/>
    </source>
</evidence>
<feature type="binding site" evidence="3">
    <location>
        <position position="92"/>
    </location>
    <ligand>
        <name>substrate</name>
    </ligand>
</feature>
<dbReference type="InterPro" id="IPR042529">
    <property type="entry name" value="IF_2B-like_C"/>
</dbReference>
<dbReference type="InterPro" id="IPR005251">
    <property type="entry name" value="IF-M1Pi"/>
</dbReference>
<keyword evidence="3" id="KW-0486">Methionine biosynthesis</keyword>
<feature type="binding site" evidence="3">
    <location>
        <position position="199"/>
    </location>
    <ligand>
        <name>substrate</name>
    </ligand>
</feature>
<dbReference type="FunFam" id="3.40.50.10470:FF:000006">
    <property type="entry name" value="Methylthioribose-1-phosphate isomerase"/>
    <property type="match status" value="1"/>
</dbReference>
<feature type="binding site" evidence="3">
    <location>
        <begin position="49"/>
        <end position="51"/>
    </location>
    <ligand>
        <name>substrate</name>
    </ligand>
</feature>
<dbReference type="InterPro" id="IPR027363">
    <property type="entry name" value="M1Pi_N"/>
</dbReference>
<accession>A0A5S5AK80</accession>
<dbReference type="Gene3D" id="1.20.120.420">
    <property type="entry name" value="translation initiation factor eif-2b, domain 1"/>
    <property type="match status" value="1"/>
</dbReference>
<evidence type="ECO:0000313" key="4">
    <source>
        <dbReference type="EMBL" id="TYP51580.1"/>
    </source>
</evidence>
<dbReference type="EC" id="5.3.1.23" evidence="3"/>
<dbReference type="InterPro" id="IPR037171">
    <property type="entry name" value="NagB/RpiA_transferase-like"/>
</dbReference>
<dbReference type="FunFam" id="1.20.120.420:FF:000003">
    <property type="entry name" value="Methylthioribose-1-phosphate isomerase"/>
    <property type="match status" value="1"/>
</dbReference>
<dbReference type="GO" id="GO:0019509">
    <property type="term" value="P:L-methionine salvage from methylthioadenosine"/>
    <property type="evidence" value="ECO:0007669"/>
    <property type="project" value="UniProtKB-UniRule"/>
</dbReference>
<reference evidence="4 5" key="1">
    <citation type="submission" date="2019-07" db="EMBL/GenBank/DDBJ databases">
        <title>Genomic Encyclopedia of Type Strains, Phase I: the one thousand microbial genomes (KMG-I) project.</title>
        <authorList>
            <person name="Kyrpides N."/>
        </authorList>
    </citation>
    <scope>NUCLEOTIDE SEQUENCE [LARGE SCALE GENOMIC DNA]</scope>
    <source>
        <strain evidence="4 5">DSM 16647</strain>
    </source>
</reference>
<dbReference type="NCBIfam" id="TIGR00524">
    <property type="entry name" value="eIF-2B_rel"/>
    <property type="match status" value="1"/>
</dbReference>
<dbReference type="SUPFAM" id="SSF100950">
    <property type="entry name" value="NagB/RpiA/CoA transferase-like"/>
    <property type="match status" value="1"/>
</dbReference>
<dbReference type="Pfam" id="PF01008">
    <property type="entry name" value="IF-2B"/>
    <property type="match status" value="1"/>
</dbReference>
<dbReference type="UniPathway" id="UPA00904">
    <property type="reaction ID" value="UER00874"/>
</dbReference>
<keyword evidence="5" id="KW-1185">Reference proteome</keyword>
<organism evidence="4 5">
    <name type="scientific">Thermosediminibacter litoriperuensis</name>
    <dbReference type="NCBI Taxonomy" id="291989"/>
    <lineage>
        <taxon>Bacteria</taxon>
        <taxon>Bacillati</taxon>
        <taxon>Bacillota</taxon>
        <taxon>Clostridia</taxon>
        <taxon>Thermosediminibacterales</taxon>
        <taxon>Thermosediminibacteraceae</taxon>
        <taxon>Thermosediminibacter</taxon>
    </lineage>
</organism>
<comment type="caution">
    <text evidence="4">The sequence shown here is derived from an EMBL/GenBank/DDBJ whole genome shotgun (WGS) entry which is preliminary data.</text>
</comment>
<dbReference type="NCBIfam" id="TIGR00512">
    <property type="entry name" value="salvage_mtnA"/>
    <property type="match status" value="1"/>
</dbReference>
<sequence>MSKTGLLSLIWDGEHLLMLDQRLLPNEIKYRKKTTVEEIWDSIRALEVRGAPAIGIAAAYGFYFAAREAPDTDFDSFWRYVKEKSDYLASSRPTAVNLFWALARMENKVVESRHLPVSEIRRLVKEEAEAIHREDEEICRKIGEYGVTLLREGAGVLTHCNAGQLATARYGTATAPIYLAHEKGWKIRVFADETRPVNQGSRLTALELKEAGIDVTLICDNMAAMVMSKGWVDAVIVGCDRVAANGDTANKIGTLGLSILAKYYGIPFYVAAPTPTIDLNTKRGEDIPIEQRNPEEVACSFGKRTAPEGIKVYNPAFDVTPAENITAFITEKGIIYPPFEENIKNLFNQKK</sequence>
<comment type="catalytic activity">
    <reaction evidence="2 3">
        <text>5-(methylsulfanyl)-alpha-D-ribose 1-phosphate = 5-(methylsulfanyl)-D-ribulose 1-phosphate</text>
        <dbReference type="Rhea" id="RHEA:19989"/>
        <dbReference type="ChEBI" id="CHEBI:58533"/>
        <dbReference type="ChEBI" id="CHEBI:58548"/>
        <dbReference type="EC" id="5.3.1.23"/>
    </reaction>
</comment>
<dbReference type="AlphaFoldDB" id="A0A5S5AK80"/>
<feature type="active site" description="Proton donor" evidence="3">
    <location>
        <position position="240"/>
    </location>
</feature>
<protein>
    <recommendedName>
        <fullName evidence="3">Methylthioribose-1-phosphate isomerase</fullName>
        <shortName evidence="3">M1Pi</shortName>
        <shortName evidence="3">MTR-1-P isomerase</shortName>
        <ecNumber evidence="3">5.3.1.23</ecNumber>
    </recommendedName>
    <alternativeName>
        <fullName evidence="3">S-methyl-5-thioribose-1-phosphate isomerase</fullName>
    </alternativeName>
</protein>
<comment type="similarity">
    <text evidence="3">Belongs to the EIF-2B alpha/beta/delta subunits family. MtnA subfamily.</text>
</comment>
<keyword evidence="1 3" id="KW-0413">Isomerase</keyword>
<evidence type="ECO:0000256" key="3">
    <source>
        <dbReference type="HAMAP-Rule" id="MF_01678"/>
    </source>
</evidence>
<dbReference type="NCBIfam" id="NF004326">
    <property type="entry name" value="PRK05720.1"/>
    <property type="match status" value="1"/>
</dbReference>
<feature type="site" description="Transition state stabilizer" evidence="3">
    <location>
        <position position="160"/>
    </location>
</feature>
<dbReference type="PANTHER" id="PTHR43475">
    <property type="entry name" value="METHYLTHIORIBOSE-1-PHOSPHATE ISOMERASE"/>
    <property type="match status" value="1"/>
</dbReference>
<dbReference type="InterPro" id="IPR011559">
    <property type="entry name" value="Initiation_fac_2B_a/b/d"/>
</dbReference>
<comment type="function">
    <text evidence="3">Catalyzes the interconversion of methylthioribose-1-phosphate (MTR-1-P) into methylthioribulose-1-phosphate (MTRu-1-P).</text>
</comment>
<evidence type="ECO:0000256" key="2">
    <source>
        <dbReference type="ARBA" id="ARBA00052401"/>
    </source>
</evidence>
<dbReference type="Gene3D" id="3.40.50.10470">
    <property type="entry name" value="Translation initiation factor eif-2b, domain 2"/>
    <property type="match status" value="1"/>
</dbReference>
<proteinExistence type="inferred from homology"/>